<evidence type="ECO:0000313" key="13">
    <source>
        <dbReference type="EMBL" id="VCW88211.1"/>
    </source>
</evidence>
<keyword evidence="7" id="KW-1015">Disulfide bond</keyword>
<feature type="domain" description="LRRNT" evidence="11">
    <location>
        <begin position="105"/>
        <end position="138"/>
    </location>
</feature>
<evidence type="ECO:0000256" key="6">
    <source>
        <dbReference type="ARBA" id="ARBA00022737"/>
    </source>
</evidence>
<dbReference type="InterPro" id="IPR001611">
    <property type="entry name" value="Leu-rich_rpt"/>
</dbReference>
<protein>
    <recommendedName>
        <fullName evidence="15">Chondroadherin</fullName>
    </recommendedName>
</protein>
<keyword evidence="2" id="KW-0964">Secreted</keyword>
<keyword evidence="4" id="KW-0433">Leucine-rich repeat</keyword>
<comment type="subcellular location">
    <subcellularLocation>
        <location evidence="1">Secreted</location>
        <location evidence="1">Extracellular space</location>
        <location evidence="1">Extracellular matrix</location>
    </subcellularLocation>
</comment>
<dbReference type="PANTHER" id="PTHR24366">
    <property type="entry name" value="IG(IMMUNOGLOBULIN) AND LRR(LEUCINE RICH REPEAT) DOMAINS"/>
    <property type="match status" value="1"/>
</dbReference>
<comment type="caution">
    <text evidence="13">The sequence shown here is derived from an EMBL/GenBank/DDBJ whole genome shotgun (WGS) entry which is preliminary data.</text>
</comment>
<dbReference type="FunFam" id="3.80.10.10:FF:000059">
    <property type="entry name" value="Chondroadherin like"/>
    <property type="match status" value="1"/>
</dbReference>
<dbReference type="Gene3D" id="3.80.10.10">
    <property type="entry name" value="Ribonuclease Inhibitor"/>
    <property type="match status" value="1"/>
</dbReference>
<dbReference type="InterPro" id="IPR000372">
    <property type="entry name" value="LRRNT"/>
</dbReference>
<dbReference type="SMART" id="SM00013">
    <property type="entry name" value="LRRNT"/>
    <property type="match status" value="1"/>
</dbReference>
<evidence type="ECO:0000256" key="3">
    <source>
        <dbReference type="ARBA" id="ARBA00022530"/>
    </source>
</evidence>
<evidence type="ECO:0000256" key="4">
    <source>
        <dbReference type="ARBA" id="ARBA00022614"/>
    </source>
</evidence>
<dbReference type="AlphaFoldDB" id="A0A9X9LT98"/>
<dbReference type="PANTHER" id="PTHR24366:SF161">
    <property type="entry name" value="TIR DOMAIN-CONTAINING PROTEIN"/>
    <property type="match status" value="1"/>
</dbReference>
<accession>A0A9X9LT98</accession>
<organism evidence="13 14">
    <name type="scientific">Gulo gulo</name>
    <name type="common">Wolverine</name>
    <name type="synonym">Gluton</name>
    <dbReference type="NCBI Taxonomy" id="48420"/>
    <lineage>
        <taxon>Eukaryota</taxon>
        <taxon>Metazoa</taxon>
        <taxon>Chordata</taxon>
        <taxon>Craniata</taxon>
        <taxon>Vertebrata</taxon>
        <taxon>Euteleostomi</taxon>
        <taxon>Mammalia</taxon>
        <taxon>Eutheria</taxon>
        <taxon>Laurasiatheria</taxon>
        <taxon>Carnivora</taxon>
        <taxon>Caniformia</taxon>
        <taxon>Musteloidea</taxon>
        <taxon>Mustelidae</taxon>
        <taxon>Guloninae</taxon>
        <taxon>Gulo</taxon>
    </lineage>
</organism>
<evidence type="ECO:0000256" key="10">
    <source>
        <dbReference type="SAM" id="MobiDB-lite"/>
    </source>
</evidence>
<gene>
    <name evidence="13" type="ORF">BN2614_LOCUS1</name>
</gene>
<sequence length="442" mass="48647">PAPTQSPAGGRAPPLPVEGGGASPDGRELSPVAWMLHVGAGSGCRLRSGPPYKEGRSPECRGLAAARSPPPLTPRPRPQVSLAMARPMLLLSLGLLAGLLPALAACPQNCHCHSDLQHVICDKVGLQKIPKVSEKTKLLNLQRNNFPVLAANSFRAMPNLVSLHLQHCQIREVAAGAFRGLKQLIYLYLSHNDIRVLRAGAFDDLTELTYLYLDHNKVTELPRGLLSPLVNLFILQLSNNKIRELRAGAFQGAKDLRWLYLSGNALSSLQPGALDDVENLAKFHLDGNQLSSYPSAALSKLRVVEELKLSHNPLKSIPDSAFQSFGRYLETLWLDDTNLEKFSDGAFLGVTTLKHVHLENNRLNQLPSNFPFDSLETLTLTNNPWKCTCQLRGLRRWLEAKTSRPDATCASPAKFKGQHIRDTDAFRGCKFPTKRSKKAGRH</sequence>
<dbReference type="Proteomes" id="UP000269945">
    <property type="component" value="Unassembled WGS sequence"/>
</dbReference>
<evidence type="ECO:0008006" key="15">
    <source>
        <dbReference type="Google" id="ProtNLM"/>
    </source>
</evidence>
<name>A0A9X9LT98_GULGU</name>
<evidence type="ECO:0000256" key="9">
    <source>
        <dbReference type="ARBA" id="ARBA00061422"/>
    </source>
</evidence>
<reference evidence="13 14" key="1">
    <citation type="submission" date="2018-10" db="EMBL/GenBank/DDBJ databases">
        <authorList>
            <person name="Ekblom R."/>
            <person name="Jareborg N."/>
        </authorList>
    </citation>
    <scope>NUCLEOTIDE SEQUENCE [LARGE SCALE GENOMIC DNA]</scope>
    <source>
        <tissue evidence="13">Muscle</tissue>
    </source>
</reference>
<dbReference type="Pfam" id="PF13855">
    <property type="entry name" value="LRR_8"/>
    <property type="match status" value="3"/>
</dbReference>
<comment type="similarity">
    <text evidence="9">Belongs to the small leucine-rich proteoglycan (SLRP) family. SLRP class IV subfamily.</text>
</comment>
<dbReference type="EMBL" id="CYRY02016085">
    <property type="protein sequence ID" value="VCW88211.1"/>
    <property type="molecule type" value="Genomic_DNA"/>
</dbReference>
<feature type="region of interest" description="Disordered" evidence="10">
    <location>
        <begin position="48"/>
        <end position="75"/>
    </location>
</feature>
<dbReference type="SMART" id="SM00369">
    <property type="entry name" value="LRR_TYP"/>
    <property type="match status" value="9"/>
</dbReference>
<evidence type="ECO:0000256" key="1">
    <source>
        <dbReference type="ARBA" id="ARBA00004498"/>
    </source>
</evidence>
<evidence type="ECO:0000256" key="8">
    <source>
        <dbReference type="ARBA" id="ARBA00023180"/>
    </source>
</evidence>
<dbReference type="InterPro" id="IPR032675">
    <property type="entry name" value="LRR_dom_sf"/>
</dbReference>
<keyword evidence="6" id="KW-0677">Repeat</keyword>
<dbReference type="SUPFAM" id="SSF52058">
    <property type="entry name" value="L domain-like"/>
    <property type="match status" value="1"/>
</dbReference>
<feature type="non-terminal residue" evidence="13">
    <location>
        <position position="1"/>
    </location>
</feature>
<evidence type="ECO:0000259" key="12">
    <source>
        <dbReference type="SMART" id="SM00082"/>
    </source>
</evidence>
<feature type="domain" description="LRRCT" evidence="12">
    <location>
        <begin position="383"/>
        <end position="430"/>
    </location>
</feature>
<dbReference type="InterPro" id="IPR003591">
    <property type="entry name" value="Leu-rich_rpt_typical-subtyp"/>
</dbReference>
<keyword evidence="3" id="KW-0272">Extracellular matrix</keyword>
<keyword evidence="14" id="KW-1185">Reference proteome</keyword>
<keyword evidence="5" id="KW-0732">Signal</keyword>
<evidence type="ECO:0000313" key="14">
    <source>
        <dbReference type="Proteomes" id="UP000269945"/>
    </source>
</evidence>
<dbReference type="Pfam" id="PF01462">
    <property type="entry name" value="LRRNT"/>
    <property type="match status" value="1"/>
</dbReference>
<proteinExistence type="inferred from homology"/>
<evidence type="ECO:0000256" key="5">
    <source>
        <dbReference type="ARBA" id="ARBA00022729"/>
    </source>
</evidence>
<dbReference type="PROSITE" id="PS51450">
    <property type="entry name" value="LRR"/>
    <property type="match status" value="1"/>
</dbReference>
<dbReference type="InterPro" id="IPR000483">
    <property type="entry name" value="Cys-rich_flank_reg_C"/>
</dbReference>
<feature type="region of interest" description="Disordered" evidence="10">
    <location>
        <begin position="1"/>
        <end position="28"/>
    </location>
</feature>
<keyword evidence="8" id="KW-0325">Glycoprotein</keyword>
<evidence type="ECO:0000256" key="2">
    <source>
        <dbReference type="ARBA" id="ARBA00022525"/>
    </source>
</evidence>
<evidence type="ECO:0000256" key="7">
    <source>
        <dbReference type="ARBA" id="ARBA00023157"/>
    </source>
</evidence>
<evidence type="ECO:0000259" key="11">
    <source>
        <dbReference type="SMART" id="SM00013"/>
    </source>
</evidence>
<dbReference type="SMART" id="SM00082">
    <property type="entry name" value="LRRCT"/>
    <property type="match status" value="1"/>
</dbReference>